<name>A0A8S2QK31_9BILA</name>
<proteinExistence type="predicted"/>
<reference evidence="1" key="1">
    <citation type="submission" date="2021-02" db="EMBL/GenBank/DDBJ databases">
        <authorList>
            <person name="Nowell W R."/>
        </authorList>
    </citation>
    <scope>NUCLEOTIDE SEQUENCE</scope>
</reference>
<evidence type="ECO:0000313" key="2">
    <source>
        <dbReference type="Proteomes" id="UP000681967"/>
    </source>
</evidence>
<dbReference type="EMBL" id="CAJOBH010008553">
    <property type="protein sequence ID" value="CAF4116439.1"/>
    <property type="molecule type" value="Genomic_DNA"/>
</dbReference>
<gene>
    <name evidence="1" type="ORF">BYL167_LOCUS19853</name>
</gene>
<dbReference type="AlphaFoldDB" id="A0A8S2QK31"/>
<dbReference type="InterPro" id="IPR036865">
    <property type="entry name" value="CRAL-TRIO_dom_sf"/>
</dbReference>
<dbReference type="SUPFAM" id="SSF46938">
    <property type="entry name" value="CRAL/TRIO N-terminal domain"/>
    <property type="match status" value="1"/>
</dbReference>
<dbReference type="Proteomes" id="UP000681967">
    <property type="component" value="Unassembled WGS sequence"/>
</dbReference>
<protein>
    <submittedName>
        <fullName evidence="1">Uncharacterized protein</fullName>
    </submittedName>
</protein>
<dbReference type="InterPro" id="IPR036273">
    <property type="entry name" value="CRAL/TRIO_N_dom_sf"/>
</dbReference>
<comment type="caution">
    <text evidence="1">The sequence shown here is derived from an EMBL/GenBank/DDBJ whole genome shotgun (WGS) entry which is preliminary data.</text>
</comment>
<sequence length="117" mass="13985">MASSIPQFQTLLTVEEFRKLVNKHFEKNISEGQLYDTRDLERFNTDDAYTLMFIQHGQFGTTFNEERALGCFDGSFSWRKRHNVYDISTNEFPADYFDRHAIYFKNHDKFNHPICKD</sequence>
<dbReference type="Gene3D" id="3.40.525.10">
    <property type="entry name" value="CRAL-TRIO lipid binding domain"/>
    <property type="match status" value="1"/>
</dbReference>
<evidence type="ECO:0000313" key="1">
    <source>
        <dbReference type="EMBL" id="CAF4116439.1"/>
    </source>
</evidence>
<organism evidence="1 2">
    <name type="scientific">Rotaria magnacalcarata</name>
    <dbReference type="NCBI Taxonomy" id="392030"/>
    <lineage>
        <taxon>Eukaryota</taxon>
        <taxon>Metazoa</taxon>
        <taxon>Spiralia</taxon>
        <taxon>Gnathifera</taxon>
        <taxon>Rotifera</taxon>
        <taxon>Eurotatoria</taxon>
        <taxon>Bdelloidea</taxon>
        <taxon>Philodinida</taxon>
        <taxon>Philodinidae</taxon>
        <taxon>Rotaria</taxon>
    </lineage>
</organism>
<accession>A0A8S2QK31</accession>